<proteinExistence type="inferred from homology"/>
<comment type="caution">
    <text evidence="3">The sequence shown here is derived from an EMBL/GenBank/DDBJ whole genome shotgun (WGS) entry which is preliminary data.</text>
</comment>
<dbReference type="STRING" id="157652.A0A371GKG4"/>
<feature type="domain" description="GPI ethanolamine phosphate transferase 1 C-terminal" evidence="2">
    <location>
        <begin position="23"/>
        <end position="116"/>
    </location>
</feature>
<sequence length="169" mass="19604">MDYRVRIHAFMERHRQENWKKKMVLFNVAFFGTGNFASIASFEISSVYRFITVFSPFLMAALLIFKLFIPFMLVICVFSAITKLTQVPRLGCYFLVILFSDIMTIHFFFLVRNTGSWMEIGNSISHFGIVSAQVVFVLLLFALTNTYTKDIHCNLAVPSTLFKIENEWP</sequence>
<feature type="transmembrane region" description="Helical" evidence="1">
    <location>
        <begin position="123"/>
        <end position="143"/>
    </location>
</feature>
<gene>
    <name evidence="3" type="primary">Pign</name>
    <name evidence="3" type="ORF">CR513_27285</name>
</gene>
<keyword evidence="1" id="KW-1133">Transmembrane helix</keyword>
<dbReference type="GO" id="GO:0006506">
    <property type="term" value="P:GPI anchor biosynthetic process"/>
    <property type="evidence" value="ECO:0007669"/>
    <property type="project" value="UniProtKB-UniPathway"/>
</dbReference>
<dbReference type="EC" id="2.-.-.-" evidence="1"/>
<feature type="non-terminal residue" evidence="3">
    <location>
        <position position="1"/>
    </location>
</feature>
<keyword evidence="1" id="KW-0337">GPI-anchor biosynthesis</keyword>
<feature type="transmembrane region" description="Helical" evidence="1">
    <location>
        <begin position="54"/>
        <end position="78"/>
    </location>
</feature>
<reference evidence="3" key="1">
    <citation type="submission" date="2018-05" db="EMBL/GenBank/DDBJ databases">
        <title>Draft genome of Mucuna pruriens seed.</title>
        <authorList>
            <person name="Nnadi N.E."/>
            <person name="Vos R."/>
            <person name="Hasami M.H."/>
            <person name="Devisetty U.K."/>
            <person name="Aguiy J.C."/>
        </authorList>
    </citation>
    <scope>NUCLEOTIDE SEQUENCE [LARGE SCALE GENOMIC DNA]</scope>
    <source>
        <strain evidence="3">JCA_2017</strain>
    </source>
</reference>
<dbReference type="OrthoDB" id="1729659at2759"/>
<organism evidence="3 4">
    <name type="scientific">Mucuna pruriens</name>
    <name type="common">Velvet bean</name>
    <name type="synonym">Dolichos pruriens</name>
    <dbReference type="NCBI Taxonomy" id="157652"/>
    <lineage>
        <taxon>Eukaryota</taxon>
        <taxon>Viridiplantae</taxon>
        <taxon>Streptophyta</taxon>
        <taxon>Embryophyta</taxon>
        <taxon>Tracheophyta</taxon>
        <taxon>Spermatophyta</taxon>
        <taxon>Magnoliopsida</taxon>
        <taxon>eudicotyledons</taxon>
        <taxon>Gunneridae</taxon>
        <taxon>Pentapetalae</taxon>
        <taxon>rosids</taxon>
        <taxon>fabids</taxon>
        <taxon>Fabales</taxon>
        <taxon>Fabaceae</taxon>
        <taxon>Papilionoideae</taxon>
        <taxon>50 kb inversion clade</taxon>
        <taxon>NPAAA clade</taxon>
        <taxon>indigoferoid/millettioid clade</taxon>
        <taxon>Phaseoleae</taxon>
        <taxon>Mucuna</taxon>
    </lineage>
</organism>
<dbReference type="PANTHER" id="PTHR12250:SF0">
    <property type="entry name" value="GPI ETHANOLAMINE PHOSPHATE TRANSFERASE 1"/>
    <property type="match status" value="1"/>
</dbReference>
<evidence type="ECO:0000256" key="1">
    <source>
        <dbReference type="RuleBase" id="RU367138"/>
    </source>
</evidence>
<comment type="pathway">
    <text evidence="1">Glycolipid biosynthesis; glycosylphosphatidylinositol-anchor biosynthesis.</text>
</comment>
<comment type="subcellular location">
    <subcellularLocation>
        <location evidence="1">Endoplasmic reticulum membrane</location>
        <topology evidence="1">Multi-pass membrane protein</topology>
    </subcellularLocation>
</comment>
<dbReference type="Proteomes" id="UP000257109">
    <property type="component" value="Unassembled WGS sequence"/>
</dbReference>
<comment type="function">
    <text evidence="1">Ethanolamine phosphate transferase involved in glycosylphosphatidylinositol-anchor biosynthesis. Transfers ethanolamine phosphate to the first alpha-1,4-linked mannose of the glycosylphosphatidylinositol precursor of GPI-anchor.</text>
</comment>
<dbReference type="GO" id="GO:0051377">
    <property type="term" value="F:mannose-ethanolamine phosphotransferase activity"/>
    <property type="evidence" value="ECO:0007669"/>
    <property type="project" value="UniProtKB-UniRule"/>
</dbReference>
<dbReference type="EMBL" id="QJKJ01005279">
    <property type="protein sequence ID" value="RDX90813.1"/>
    <property type="molecule type" value="Genomic_DNA"/>
</dbReference>
<keyword evidence="1 3" id="KW-0808">Transferase</keyword>
<dbReference type="GO" id="GO:0005789">
    <property type="term" value="C:endoplasmic reticulum membrane"/>
    <property type="evidence" value="ECO:0007669"/>
    <property type="project" value="UniProtKB-SubCell"/>
</dbReference>
<dbReference type="Pfam" id="PF04987">
    <property type="entry name" value="PigN"/>
    <property type="match status" value="1"/>
</dbReference>
<name>A0A371GKG4_MUCPR</name>
<dbReference type="AlphaFoldDB" id="A0A371GKG4"/>
<keyword evidence="1" id="KW-0812">Transmembrane</keyword>
<feature type="transmembrane region" description="Helical" evidence="1">
    <location>
        <begin position="90"/>
        <end position="111"/>
    </location>
</feature>
<keyword evidence="1" id="KW-0256">Endoplasmic reticulum</keyword>
<evidence type="ECO:0000313" key="4">
    <source>
        <dbReference type="Proteomes" id="UP000257109"/>
    </source>
</evidence>
<dbReference type="PANTHER" id="PTHR12250">
    <property type="entry name" value="PHOSPHATIDYLINOSITOL GLYCAN, CLASS N"/>
    <property type="match status" value="1"/>
</dbReference>
<dbReference type="InterPro" id="IPR007070">
    <property type="entry name" value="GPI_EtnP_transferase_1"/>
</dbReference>
<keyword evidence="1" id="KW-0472">Membrane</keyword>
<protein>
    <recommendedName>
        <fullName evidence="1">GPI ethanolamine phosphate transferase 1</fullName>
        <ecNumber evidence="1">2.-.-.-</ecNumber>
    </recommendedName>
</protein>
<dbReference type="UniPathway" id="UPA00196"/>
<comment type="similarity">
    <text evidence="1">Belongs to the PIGG/PIGN/PIGO family. PIGN subfamily.</text>
</comment>
<comment type="caution">
    <text evidence="1">Lacks conserved residue(s) required for the propagation of feature annotation.</text>
</comment>
<keyword evidence="4" id="KW-1185">Reference proteome</keyword>
<evidence type="ECO:0000259" key="2">
    <source>
        <dbReference type="Pfam" id="PF04987"/>
    </source>
</evidence>
<dbReference type="InterPro" id="IPR017852">
    <property type="entry name" value="GPI_EtnP_transferase_1_C"/>
</dbReference>
<accession>A0A371GKG4</accession>
<evidence type="ECO:0000313" key="3">
    <source>
        <dbReference type="EMBL" id="RDX90813.1"/>
    </source>
</evidence>
<feature type="transmembrane region" description="Helical" evidence="1">
    <location>
        <begin position="23"/>
        <end position="42"/>
    </location>
</feature>